<evidence type="ECO:0000256" key="8">
    <source>
        <dbReference type="ARBA" id="ARBA00023136"/>
    </source>
</evidence>
<comment type="caution">
    <text evidence="14">The sequence shown here is derived from an EMBL/GenBank/DDBJ whole genome shotgun (WGS) entry which is preliminary data.</text>
</comment>
<evidence type="ECO:0000256" key="10">
    <source>
        <dbReference type="ARBA" id="ARBA00062718"/>
    </source>
</evidence>
<evidence type="ECO:0000256" key="2">
    <source>
        <dbReference type="ARBA" id="ARBA00010072"/>
    </source>
</evidence>
<dbReference type="PROSITE" id="PS50928">
    <property type="entry name" value="ABC_TM1"/>
    <property type="match status" value="1"/>
</dbReference>
<evidence type="ECO:0000256" key="9">
    <source>
        <dbReference type="ARBA" id="ARBA00060298"/>
    </source>
</evidence>
<dbReference type="InterPro" id="IPR000515">
    <property type="entry name" value="MetI-like"/>
</dbReference>
<dbReference type="OrthoDB" id="9814550at2"/>
<reference evidence="14 15" key="1">
    <citation type="journal article" date="2014" name="Int. J. Syst. Evol. Microbiol.">
        <title>Sneathiella chungangensis sp. nov., isolated from a marine sand, and emended description of the genus Sneathiella.</title>
        <authorList>
            <person name="Siamphan C."/>
            <person name="Kim H."/>
            <person name="Lee J.S."/>
            <person name="Kim W."/>
        </authorList>
    </citation>
    <scope>NUCLEOTIDE SEQUENCE [LARGE SCALE GENOMIC DNA]</scope>
    <source>
        <strain evidence="14 15">KCTC 32476</strain>
    </source>
</reference>
<name>A0A845M928_9PROT</name>
<dbReference type="GO" id="GO:0006865">
    <property type="term" value="P:amino acid transport"/>
    <property type="evidence" value="ECO:0007669"/>
    <property type="project" value="UniProtKB-KW"/>
</dbReference>
<dbReference type="NCBIfam" id="TIGR01726">
    <property type="entry name" value="HEQRo_perm_3TM"/>
    <property type="match status" value="1"/>
</dbReference>
<feature type="domain" description="ABC transmembrane type-1" evidence="13">
    <location>
        <begin position="70"/>
        <end position="271"/>
    </location>
</feature>
<feature type="transmembrane region" description="Helical" evidence="12">
    <location>
        <begin position="70"/>
        <end position="94"/>
    </location>
</feature>
<comment type="subcellular location">
    <subcellularLocation>
        <location evidence="1">Cell inner membrane</location>
        <topology evidence="1">Multi-pass membrane protein</topology>
    </subcellularLocation>
    <subcellularLocation>
        <location evidence="12">Cell membrane</location>
        <topology evidence="12">Multi-pass membrane protein</topology>
    </subcellularLocation>
</comment>
<keyword evidence="3 12" id="KW-0813">Transport</keyword>
<evidence type="ECO:0000256" key="11">
    <source>
        <dbReference type="ARBA" id="ARBA00073645"/>
    </source>
</evidence>
<dbReference type="Pfam" id="PF00528">
    <property type="entry name" value="BPD_transp_1"/>
    <property type="match status" value="1"/>
</dbReference>
<dbReference type="InterPro" id="IPR035906">
    <property type="entry name" value="MetI-like_sf"/>
</dbReference>
<sequence>MSSIVKQSSDDAFKDKYHYPIATKFRYGRYLAAAIILFIAILIVHAFVVGKIDWGVVREYLFARSILTGIVNTVVLTIISMFLGISFGLIAALMRGSSNLVVRNTALFYIFFFRSVPVLLQLLIWYNLALIFPTIAIPGLFSIPMTEVATPFVAAVLAFGISQGAYTSEVIRSGLLSVDRGQAEAAKSLGMTKGQTLRRIIIPQAMRVIVPPVGNETIGMVKYTSLASIIQYREIIYSAQTIYFANAQVIELLFVCAFWYLVVVSILSFGQMHIERYYNRSSRDTAKGETKK</sequence>
<dbReference type="AlphaFoldDB" id="A0A845M928"/>
<keyword evidence="4" id="KW-1003">Cell membrane</keyword>
<keyword evidence="5 12" id="KW-0812">Transmembrane</keyword>
<dbReference type="GO" id="GO:0043190">
    <property type="term" value="C:ATP-binding cassette (ABC) transporter complex"/>
    <property type="evidence" value="ECO:0007669"/>
    <property type="project" value="InterPro"/>
</dbReference>
<dbReference type="EMBL" id="WTVA01000001">
    <property type="protein sequence ID" value="MZR21183.1"/>
    <property type="molecule type" value="Genomic_DNA"/>
</dbReference>
<accession>A0A845M928</accession>
<evidence type="ECO:0000259" key="13">
    <source>
        <dbReference type="PROSITE" id="PS50928"/>
    </source>
</evidence>
<evidence type="ECO:0000313" key="14">
    <source>
        <dbReference type="EMBL" id="MZR21183.1"/>
    </source>
</evidence>
<evidence type="ECO:0000256" key="6">
    <source>
        <dbReference type="ARBA" id="ARBA00022970"/>
    </source>
</evidence>
<dbReference type="PANTHER" id="PTHR30614:SF1">
    <property type="entry name" value="GLUTAMATE_ASPARTATE IMPORT PERMEASE PROTEIN GLTK"/>
    <property type="match status" value="1"/>
</dbReference>
<organism evidence="14 15">
    <name type="scientific">Sneathiella chungangensis</name>
    <dbReference type="NCBI Taxonomy" id="1418234"/>
    <lineage>
        <taxon>Bacteria</taxon>
        <taxon>Pseudomonadati</taxon>
        <taxon>Pseudomonadota</taxon>
        <taxon>Alphaproteobacteria</taxon>
        <taxon>Sneathiellales</taxon>
        <taxon>Sneathiellaceae</taxon>
        <taxon>Sneathiella</taxon>
    </lineage>
</organism>
<feature type="transmembrane region" description="Helical" evidence="12">
    <location>
        <begin position="30"/>
        <end position="50"/>
    </location>
</feature>
<evidence type="ECO:0000256" key="3">
    <source>
        <dbReference type="ARBA" id="ARBA00022448"/>
    </source>
</evidence>
<keyword evidence="15" id="KW-1185">Reference proteome</keyword>
<evidence type="ECO:0000256" key="1">
    <source>
        <dbReference type="ARBA" id="ARBA00004429"/>
    </source>
</evidence>
<comment type="function">
    <text evidence="9">Part of the ABC transporter complex GltIJKL involved in glutamate and aspartate uptake. Probably responsible for the translocation of the substrate across the membrane.</text>
</comment>
<evidence type="ECO:0000256" key="5">
    <source>
        <dbReference type="ARBA" id="ARBA00022692"/>
    </source>
</evidence>
<dbReference type="InterPro" id="IPR010065">
    <property type="entry name" value="AA_ABC_transptr_permease_3TM"/>
</dbReference>
<protein>
    <recommendedName>
        <fullName evidence="11">Glutamate/aspartate import permease protein GltK</fullName>
    </recommendedName>
</protein>
<evidence type="ECO:0000256" key="4">
    <source>
        <dbReference type="ARBA" id="ARBA00022475"/>
    </source>
</evidence>
<keyword evidence="8 12" id="KW-0472">Membrane</keyword>
<feature type="transmembrane region" description="Helical" evidence="12">
    <location>
        <begin position="106"/>
        <end position="128"/>
    </location>
</feature>
<dbReference type="Proteomes" id="UP000445696">
    <property type="component" value="Unassembled WGS sequence"/>
</dbReference>
<keyword evidence="7 12" id="KW-1133">Transmembrane helix</keyword>
<evidence type="ECO:0000313" key="15">
    <source>
        <dbReference type="Proteomes" id="UP000445696"/>
    </source>
</evidence>
<dbReference type="CDD" id="cd06261">
    <property type="entry name" value="TM_PBP2"/>
    <property type="match status" value="1"/>
</dbReference>
<dbReference type="GO" id="GO:0022857">
    <property type="term" value="F:transmembrane transporter activity"/>
    <property type="evidence" value="ECO:0007669"/>
    <property type="project" value="InterPro"/>
</dbReference>
<proteinExistence type="inferred from homology"/>
<dbReference type="InterPro" id="IPR043429">
    <property type="entry name" value="ArtM/GltK/GlnP/TcyL/YhdX-like"/>
</dbReference>
<comment type="subunit">
    <text evidence="10">The complex is composed of two ATP-binding proteins (GltL), two transmembrane proteins (GltJ and GltK) and a solute-binding protein (GltI).</text>
</comment>
<dbReference type="FunFam" id="1.10.3720.10:FF:000006">
    <property type="entry name" value="Glutamate/aspartate ABC transporter, permease protein GltK"/>
    <property type="match status" value="1"/>
</dbReference>
<comment type="similarity">
    <text evidence="2">Belongs to the binding-protein-dependent transport system permease family. HisMQ subfamily.</text>
</comment>
<feature type="transmembrane region" description="Helical" evidence="12">
    <location>
        <begin position="252"/>
        <end position="274"/>
    </location>
</feature>
<evidence type="ECO:0000256" key="7">
    <source>
        <dbReference type="ARBA" id="ARBA00022989"/>
    </source>
</evidence>
<evidence type="ECO:0000256" key="12">
    <source>
        <dbReference type="RuleBase" id="RU363032"/>
    </source>
</evidence>
<dbReference type="RefSeq" id="WP_161337593.1">
    <property type="nucleotide sequence ID" value="NZ_JBHSDG010000003.1"/>
</dbReference>
<dbReference type="PANTHER" id="PTHR30614">
    <property type="entry name" value="MEMBRANE COMPONENT OF AMINO ACID ABC TRANSPORTER"/>
    <property type="match status" value="1"/>
</dbReference>
<gene>
    <name evidence="14" type="ORF">GQF03_02450</name>
</gene>
<dbReference type="SUPFAM" id="SSF161098">
    <property type="entry name" value="MetI-like"/>
    <property type="match status" value="1"/>
</dbReference>
<feature type="transmembrane region" description="Helical" evidence="12">
    <location>
        <begin position="148"/>
        <end position="166"/>
    </location>
</feature>
<dbReference type="Gene3D" id="1.10.3720.10">
    <property type="entry name" value="MetI-like"/>
    <property type="match status" value="1"/>
</dbReference>
<keyword evidence="6" id="KW-0029">Amino-acid transport</keyword>